<dbReference type="AlphaFoldDB" id="A0A517R761"/>
<dbReference type="EMBL" id="CP036268">
    <property type="protein sequence ID" value="QDT39720.1"/>
    <property type="molecule type" value="Genomic_DNA"/>
</dbReference>
<evidence type="ECO:0000256" key="1">
    <source>
        <dbReference type="SAM" id="Phobius"/>
    </source>
</evidence>
<sequence length="64" mass="7364">MPDLDRYATLPRFLIAVAVAAAVIAFAYTAGRESGFRDGLERSEFTAEKNREHLYIHQRNREDH</sequence>
<keyword evidence="1" id="KW-1133">Transmembrane helix</keyword>
<keyword evidence="3" id="KW-1185">Reference proteome</keyword>
<evidence type="ECO:0000313" key="2">
    <source>
        <dbReference type="EMBL" id="QDT39720.1"/>
    </source>
</evidence>
<dbReference type="KEGG" id="svp:Pan189_41290"/>
<keyword evidence="1" id="KW-0472">Membrane</keyword>
<gene>
    <name evidence="2" type="ORF">Pan189_41290</name>
</gene>
<dbReference type="Proteomes" id="UP000317318">
    <property type="component" value="Chromosome"/>
</dbReference>
<reference evidence="2 3" key="1">
    <citation type="submission" date="2019-02" db="EMBL/GenBank/DDBJ databases">
        <title>Deep-cultivation of Planctomycetes and their phenomic and genomic characterization uncovers novel biology.</title>
        <authorList>
            <person name="Wiegand S."/>
            <person name="Jogler M."/>
            <person name="Boedeker C."/>
            <person name="Pinto D."/>
            <person name="Vollmers J."/>
            <person name="Rivas-Marin E."/>
            <person name="Kohn T."/>
            <person name="Peeters S.H."/>
            <person name="Heuer A."/>
            <person name="Rast P."/>
            <person name="Oberbeckmann S."/>
            <person name="Bunk B."/>
            <person name="Jeske O."/>
            <person name="Meyerdierks A."/>
            <person name="Storesund J.E."/>
            <person name="Kallscheuer N."/>
            <person name="Luecker S."/>
            <person name="Lage O.M."/>
            <person name="Pohl T."/>
            <person name="Merkel B.J."/>
            <person name="Hornburger P."/>
            <person name="Mueller R.-W."/>
            <person name="Bruemmer F."/>
            <person name="Labrenz M."/>
            <person name="Spormann A.M."/>
            <person name="Op den Camp H."/>
            <person name="Overmann J."/>
            <person name="Amann R."/>
            <person name="Jetten M.S.M."/>
            <person name="Mascher T."/>
            <person name="Medema M.H."/>
            <person name="Devos D.P."/>
            <person name="Kaster A.-K."/>
            <person name="Ovreas L."/>
            <person name="Rohde M."/>
            <person name="Galperin M.Y."/>
            <person name="Jogler C."/>
        </authorList>
    </citation>
    <scope>NUCLEOTIDE SEQUENCE [LARGE SCALE GENOMIC DNA]</scope>
    <source>
        <strain evidence="2 3">Pan189</strain>
    </source>
</reference>
<name>A0A517R761_9PLAN</name>
<organism evidence="2 3">
    <name type="scientific">Stratiformator vulcanicus</name>
    <dbReference type="NCBI Taxonomy" id="2527980"/>
    <lineage>
        <taxon>Bacteria</taxon>
        <taxon>Pseudomonadati</taxon>
        <taxon>Planctomycetota</taxon>
        <taxon>Planctomycetia</taxon>
        <taxon>Planctomycetales</taxon>
        <taxon>Planctomycetaceae</taxon>
        <taxon>Stratiformator</taxon>
    </lineage>
</organism>
<dbReference type="RefSeq" id="WP_145365843.1">
    <property type="nucleotide sequence ID" value="NZ_CP036268.1"/>
</dbReference>
<proteinExistence type="predicted"/>
<accession>A0A517R761</accession>
<protein>
    <submittedName>
        <fullName evidence="2">Uncharacterized protein</fullName>
    </submittedName>
</protein>
<feature type="transmembrane region" description="Helical" evidence="1">
    <location>
        <begin position="12"/>
        <end position="30"/>
    </location>
</feature>
<keyword evidence="1" id="KW-0812">Transmembrane</keyword>
<evidence type="ECO:0000313" key="3">
    <source>
        <dbReference type="Proteomes" id="UP000317318"/>
    </source>
</evidence>